<gene>
    <name evidence="2" type="ORF">SAMN04489708_10925</name>
</gene>
<name>A0A1H0QXG0_9BURK</name>
<keyword evidence="1" id="KW-0472">Membrane</keyword>
<evidence type="ECO:0000256" key="1">
    <source>
        <dbReference type="SAM" id="Phobius"/>
    </source>
</evidence>
<accession>A0A1H0QXG0</accession>
<feature type="transmembrane region" description="Helical" evidence="1">
    <location>
        <begin position="76"/>
        <end position="96"/>
    </location>
</feature>
<dbReference type="EMBL" id="FNJL01000009">
    <property type="protein sequence ID" value="SDP21438.1"/>
    <property type="molecule type" value="Genomic_DNA"/>
</dbReference>
<keyword evidence="1" id="KW-0812">Transmembrane</keyword>
<dbReference type="Proteomes" id="UP000199317">
    <property type="component" value="Unassembled WGS sequence"/>
</dbReference>
<evidence type="ECO:0000313" key="2">
    <source>
        <dbReference type="EMBL" id="SDP21438.1"/>
    </source>
</evidence>
<evidence type="ECO:0000313" key="3">
    <source>
        <dbReference type="Proteomes" id="UP000199317"/>
    </source>
</evidence>
<dbReference type="AlphaFoldDB" id="A0A1H0QXG0"/>
<organism evidence="2 3">
    <name type="scientific">Paracidovorax cattleyae</name>
    <dbReference type="NCBI Taxonomy" id="80868"/>
    <lineage>
        <taxon>Bacteria</taxon>
        <taxon>Pseudomonadati</taxon>
        <taxon>Pseudomonadota</taxon>
        <taxon>Betaproteobacteria</taxon>
        <taxon>Burkholderiales</taxon>
        <taxon>Comamonadaceae</taxon>
        <taxon>Paracidovorax</taxon>
    </lineage>
</organism>
<keyword evidence="3" id="KW-1185">Reference proteome</keyword>
<sequence length="172" mass="17706">MPGIGEGRTGRWGACVRCGDHGGHRIGAAHSLCLFASPRFLPRVLWVDAPECAATGAVQRAAAGPLGAATGLPASLLSATGWFPLAYAAVAAVTATRRAMPRALILLLAIGNLGWTVGCIALAFAGPRDLPGCGIAWLMAQGAFARVLADLQWMGLRHQRPAGFAAGQPRMA</sequence>
<keyword evidence="1" id="KW-1133">Transmembrane helix</keyword>
<reference evidence="3" key="1">
    <citation type="submission" date="2016-10" db="EMBL/GenBank/DDBJ databases">
        <authorList>
            <person name="Varghese N."/>
            <person name="Submissions S."/>
        </authorList>
    </citation>
    <scope>NUCLEOTIDE SEQUENCE [LARGE SCALE GENOMIC DNA]</scope>
    <source>
        <strain evidence="3">DSM 17101</strain>
    </source>
</reference>
<feature type="transmembrane region" description="Helical" evidence="1">
    <location>
        <begin position="103"/>
        <end position="124"/>
    </location>
</feature>
<protein>
    <submittedName>
        <fullName evidence="2">Uncharacterized protein</fullName>
    </submittedName>
</protein>
<proteinExistence type="predicted"/>